<evidence type="ECO:0008006" key="3">
    <source>
        <dbReference type="Google" id="ProtNLM"/>
    </source>
</evidence>
<dbReference type="STRING" id="36807.Mlaev_01070"/>
<dbReference type="Pfam" id="PF12686">
    <property type="entry name" value="DUF3800"/>
    <property type="match status" value="1"/>
</dbReference>
<dbReference type="RefSeq" id="WP_197461909.1">
    <property type="nucleotide sequence ID" value="NZ_LRAD01000026.1"/>
</dbReference>
<name>A0A150HFB4_9MICO</name>
<gene>
    <name evidence="1" type="ORF">Mlaev_01070</name>
</gene>
<organism evidence="1 2">
    <name type="scientific">Microbacterium laevaniformans</name>
    <dbReference type="NCBI Taxonomy" id="36807"/>
    <lineage>
        <taxon>Bacteria</taxon>
        <taxon>Bacillati</taxon>
        <taxon>Actinomycetota</taxon>
        <taxon>Actinomycetes</taxon>
        <taxon>Micrococcales</taxon>
        <taxon>Microbacteriaceae</taxon>
        <taxon>Microbacterium</taxon>
    </lineage>
</organism>
<proteinExistence type="predicted"/>
<accession>A0A150HFB4</accession>
<dbReference type="AlphaFoldDB" id="A0A150HFB4"/>
<keyword evidence="2" id="KW-1185">Reference proteome</keyword>
<evidence type="ECO:0000313" key="2">
    <source>
        <dbReference type="Proteomes" id="UP000075357"/>
    </source>
</evidence>
<evidence type="ECO:0000313" key="1">
    <source>
        <dbReference type="EMBL" id="KXZ60819.1"/>
    </source>
</evidence>
<dbReference type="InterPro" id="IPR024524">
    <property type="entry name" value="DUF3800"/>
</dbReference>
<protein>
    <recommendedName>
        <fullName evidence="3">DUF3800 domain-containing protein</fullName>
    </recommendedName>
</protein>
<dbReference type="EMBL" id="LRAD01000026">
    <property type="protein sequence ID" value="KXZ60819.1"/>
    <property type="molecule type" value="Genomic_DNA"/>
</dbReference>
<dbReference type="Proteomes" id="UP000075357">
    <property type="component" value="Unassembled WGS sequence"/>
</dbReference>
<comment type="caution">
    <text evidence="1">The sequence shown here is derived from an EMBL/GenBank/DDBJ whole genome shotgun (WGS) entry which is preliminary data.</text>
</comment>
<reference evidence="1 2" key="1">
    <citation type="submission" date="2016-01" db="EMBL/GenBank/DDBJ databases">
        <title>Draft genome sequences of Microbacterium laevaniformans LCDC 91-0039 and the type strain of Microbacterium hominis LCDC 84-209.</title>
        <authorList>
            <person name="Bernier A.-M."/>
            <person name="Bernard K."/>
        </authorList>
    </citation>
    <scope>NUCLEOTIDE SEQUENCE [LARGE SCALE GENOMIC DNA]</scope>
    <source>
        <strain evidence="1 2">LCDC 91-0039</strain>
    </source>
</reference>
<sequence>MLFAFIDESYTQDRYYVAALVISVDDIGQMGDALKEAAAYAAGFGVEMGTEFHGHRIMAGRDGWEPIRNKHRATGQIYRHTLTKLATLPAVVYIQGVDVARLNARYAYPDPPHLVCLRHVLEDVNTYAASKGEEVIVICDQVTDQEAHARRFGIYQKIGTPGYRPSKLARIEQMMFADSSASPGLQFIDLAVYLYRRRDAHQTHDARAVKLVDTLWWTLRPIVAKHRRWDP</sequence>
<dbReference type="PATRIC" id="fig|36807.3.peg.1099"/>